<evidence type="ECO:0000256" key="1">
    <source>
        <dbReference type="SAM" id="Phobius"/>
    </source>
</evidence>
<keyword evidence="3" id="KW-1185">Reference proteome</keyword>
<keyword evidence="1" id="KW-0472">Membrane</keyword>
<organism evidence="2 3">
    <name type="scientific">Engystomops pustulosus</name>
    <name type="common">Tungara frog</name>
    <name type="synonym">Physalaemus pustulosus</name>
    <dbReference type="NCBI Taxonomy" id="76066"/>
    <lineage>
        <taxon>Eukaryota</taxon>
        <taxon>Metazoa</taxon>
        <taxon>Chordata</taxon>
        <taxon>Craniata</taxon>
        <taxon>Vertebrata</taxon>
        <taxon>Euteleostomi</taxon>
        <taxon>Amphibia</taxon>
        <taxon>Batrachia</taxon>
        <taxon>Anura</taxon>
        <taxon>Neobatrachia</taxon>
        <taxon>Hyloidea</taxon>
        <taxon>Leptodactylidae</taxon>
        <taxon>Leiuperinae</taxon>
        <taxon>Engystomops</taxon>
    </lineage>
</organism>
<dbReference type="AlphaFoldDB" id="A0AAV7C1Z2"/>
<gene>
    <name evidence="2" type="ORF">GDO81_010569</name>
</gene>
<dbReference type="EMBL" id="WNYA01000004">
    <property type="protein sequence ID" value="KAG8578656.1"/>
    <property type="molecule type" value="Genomic_DNA"/>
</dbReference>
<accession>A0AAV7C1Z2</accession>
<evidence type="ECO:0000313" key="3">
    <source>
        <dbReference type="Proteomes" id="UP000824782"/>
    </source>
</evidence>
<protein>
    <submittedName>
        <fullName evidence="2">Uncharacterized protein</fullName>
    </submittedName>
</protein>
<dbReference type="Proteomes" id="UP000824782">
    <property type="component" value="Unassembled WGS sequence"/>
</dbReference>
<keyword evidence="1" id="KW-0812">Transmembrane</keyword>
<comment type="caution">
    <text evidence="2">The sequence shown here is derived from an EMBL/GenBank/DDBJ whole genome shotgun (WGS) entry which is preliminary data.</text>
</comment>
<name>A0AAV7C1Z2_ENGPU</name>
<reference evidence="2" key="1">
    <citation type="thesis" date="2020" institute="ProQuest LLC" country="789 East Eisenhower Parkway, Ann Arbor, MI, USA">
        <title>Comparative Genomics and Chromosome Evolution.</title>
        <authorList>
            <person name="Mudd A.B."/>
        </authorList>
    </citation>
    <scope>NUCLEOTIDE SEQUENCE</scope>
    <source>
        <strain evidence="2">237g6f4</strain>
        <tissue evidence="2">Blood</tissue>
    </source>
</reference>
<feature type="transmembrane region" description="Helical" evidence="1">
    <location>
        <begin position="18"/>
        <end position="37"/>
    </location>
</feature>
<proteinExistence type="predicted"/>
<sequence length="164" mass="18824">MIFHQYNQFLISSDFQSFLCRFLFIMIVTCLFGNLMTSKIVTLKILSTQDNGMLETILYPSIFGKIITFMAALYLCAICASYIKRLGIAEPTVIGRKDEEVKEFRFRYDSLKKIPIQSFQFVCCPRHPSGIDIHQVNPGTARETSHPSSAVFILQIIKLKRTQK</sequence>
<keyword evidence="1" id="KW-1133">Transmembrane helix</keyword>
<evidence type="ECO:0000313" key="2">
    <source>
        <dbReference type="EMBL" id="KAG8578656.1"/>
    </source>
</evidence>
<feature type="transmembrane region" description="Helical" evidence="1">
    <location>
        <begin position="57"/>
        <end position="83"/>
    </location>
</feature>